<dbReference type="PANTHER" id="PTHR10642:SF31">
    <property type="entry name" value="RIBONUCLEASE H1"/>
    <property type="match status" value="1"/>
</dbReference>
<keyword evidence="4" id="KW-1185">Reference proteome</keyword>
<comment type="similarity">
    <text evidence="1">Belongs to the RNase H family.</text>
</comment>
<feature type="domain" description="RNase H type-1" evidence="2">
    <location>
        <begin position="40"/>
        <end position="187"/>
    </location>
</feature>
<dbReference type="Pfam" id="PF00075">
    <property type="entry name" value="RNase_H"/>
    <property type="match status" value="1"/>
</dbReference>
<accession>A0ABD0Z815</accession>
<evidence type="ECO:0000256" key="1">
    <source>
        <dbReference type="ARBA" id="ARBA00005300"/>
    </source>
</evidence>
<sequence>MIAIIQSQPLNLVRLKAFQLGILKYSSQCQKYDTDFIKSDDGFVTVYTDGACINNGKDGAKAGIGVWFNHNHPLNTSAPVEGLATCNNAEIQAARMAICQAHKVNVRNIVIFTDSQFVINCITNWIYKWKRNNWRLAGGGKVKNKDELIKLHCAIKQMDSVKWTYVAGHSGTVGNEMADSLARKGAELYQDVKCESKGVNIKEE</sequence>
<dbReference type="InterPro" id="IPR036397">
    <property type="entry name" value="RNaseH_sf"/>
</dbReference>
<dbReference type="Gene3D" id="3.30.420.10">
    <property type="entry name" value="Ribonuclease H-like superfamily/Ribonuclease H"/>
    <property type="match status" value="1"/>
</dbReference>
<reference evidence="3 4" key="1">
    <citation type="submission" date="2024-07" db="EMBL/GenBank/DDBJ databases">
        <title>Chromosome-level genome assembly of the water stick insect Ranatra chinensis (Heteroptera: Nepidae).</title>
        <authorList>
            <person name="Liu X."/>
        </authorList>
    </citation>
    <scope>NUCLEOTIDE SEQUENCE [LARGE SCALE GENOMIC DNA]</scope>
    <source>
        <strain evidence="3">Cailab_2021Rc</strain>
        <tissue evidence="3">Muscle</tissue>
    </source>
</reference>
<comment type="caution">
    <text evidence="3">The sequence shown here is derived from an EMBL/GenBank/DDBJ whole genome shotgun (WGS) entry which is preliminary data.</text>
</comment>
<dbReference type="InterPro" id="IPR050092">
    <property type="entry name" value="RNase_H"/>
</dbReference>
<proteinExistence type="inferred from homology"/>
<dbReference type="FunFam" id="3.30.420.10:FF:000115">
    <property type="entry name" value="Ribonuclease H"/>
    <property type="match status" value="1"/>
</dbReference>
<gene>
    <name evidence="3" type="ORF">AAG570_008452</name>
</gene>
<dbReference type="Proteomes" id="UP001558652">
    <property type="component" value="Unassembled WGS sequence"/>
</dbReference>
<dbReference type="InterPro" id="IPR012337">
    <property type="entry name" value="RNaseH-like_sf"/>
</dbReference>
<protein>
    <recommendedName>
        <fullName evidence="2">RNase H type-1 domain-containing protein</fullName>
    </recommendedName>
</protein>
<dbReference type="GO" id="GO:0004523">
    <property type="term" value="F:RNA-DNA hybrid ribonuclease activity"/>
    <property type="evidence" value="ECO:0007669"/>
    <property type="project" value="UniProtKB-ARBA"/>
</dbReference>
<organism evidence="3 4">
    <name type="scientific">Ranatra chinensis</name>
    <dbReference type="NCBI Taxonomy" id="642074"/>
    <lineage>
        <taxon>Eukaryota</taxon>
        <taxon>Metazoa</taxon>
        <taxon>Ecdysozoa</taxon>
        <taxon>Arthropoda</taxon>
        <taxon>Hexapoda</taxon>
        <taxon>Insecta</taxon>
        <taxon>Pterygota</taxon>
        <taxon>Neoptera</taxon>
        <taxon>Paraneoptera</taxon>
        <taxon>Hemiptera</taxon>
        <taxon>Heteroptera</taxon>
        <taxon>Panheteroptera</taxon>
        <taxon>Nepomorpha</taxon>
        <taxon>Nepidae</taxon>
        <taxon>Ranatrinae</taxon>
        <taxon>Ranatra</taxon>
    </lineage>
</organism>
<dbReference type="InterPro" id="IPR002156">
    <property type="entry name" value="RNaseH_domain"/>
</dbReference>
<dbReference type="SUPFAM" id="SSF53098">
    <property type="entry name" value="Ribonuclease H-like"/>
    <property type="match status" value="1"/>
</dbReference>
<evidence type="ECO:0000313" key="4">
    <source>
        <dbReference type="Proteomes" id="UP001558652"/>
    </source>
</evidence>
<dbReference type="PROSITE" id="PS50879">
    <property type="entry name" value="RNASE_H_1"/>
    <property type="match status" value="1"/>
</dbReference>
<name>A0ABD0Z815_9HEMI</name>
<dbReference type="PANTHER" id="PTHR10642">
    <property type="entry name" value="RIBONUCLEASE H1"/>
    <property type="match status" value="1"/>
</dbReference>
<dbReference type="CDD" id="cd09280">
    <property type="entry name" value="RNase_HI_eukaryote_like"/>
    <property type="match status" value="1"/>
</dbReference>
<evidence type="ECO:0000259" key="2">
    <source>
        <dbReference type="PROSITE" id="PS50879"/>
    </source>
</evidence>
<dbReference type="EMBL" id="JBFDAA010000003">
    <property type="protein sequence ID" value="KAL1138388.1"/>
    <property type="molecule type" value="Genomic_DNA"/>
</dbReference>
<dbReference type="AlphaFoldDB" id="A0ABD0Z815"/>
<evidence type="ECO:0000313" key="3">
    <source>
        <dbReference type="EMBL" id="KAL1138388.1"/>
    </source>
</evidence>